<keyword evidence="2" id="KW-1133">Transmembrane helix</keyword>
<keyword evidence="4" id="KW-1185">Reference proteome</keyword>
<dbReference type="AlphaFoldDB" id="A0A1H6AHP5"/>
<evidence type="ECO:0000313" key="4">
    <source>
        <dbReference type="Proteomes" id="UP000236754"/>
    </source>
</evidence>
<sequence length="184" mass="19834">MGRGEYSGTVPRPRVGDADGPATAHDRAWAGRRRTAYAAAVTVLAAALALDAWDGTLDPARLVLWLVFAVALFAILLPERTTTGEGWLEVRGLLRRRRVYTDYLVSARFLGAIDRRVVLRDAFGGVVSVEAGVLLANPFLWHALDRGARHAHTAGLLADRGALRELAEAIDARGARDLLAKAGM</sequence>
<protein>
    <submittedName>
        <fullName evidence="3">Uncharacterized protein</fullName>
    </submittedName>
</protein>
<dbReference type="EMBL" id="FNVU01000005">
    <property type="protein sequence ID" value="SEG47597.1"/>
    <property type="molecule type" value="Genomic_DNA"/>
</dbReference>
<keyword evidence="2" id="KW-0472">Membrane</keyword>
<gene>
    <name evidence="3" type="ORF">SAMN05216223_105385</name>
</gene>
<feature type="transmembrane region" description="Helical" evidence="2">
    <location>
        <begin position="59"/>
        <end position="77"/>
    </location>
</feature>
<proteinExistence type="predicted"/>
<accession>A0A1H6AHP5</accession>
<evidence type="ECO:0000313" key="3">
    <source>
        <dbReference type="EMBL" id="SEG47597.1"/>
    </source>
</evidence>
<dbReference type="OrthoDB" id="4333532at2"/>
<evidence type="ECO:0000256" key="1">
    <source>
        <dbReference type="SAM" id="MobiDB-lite"/>
    </source>
</evidence>
<organism evidence="3 4">
    <name type="scientific">Actinacidiphila yanglinensis</name>
    <dbReference type="NCBI Taxonomy" id="310779"/>
    <lineage>
        <taxon>Bacteria</taxon>
        <taxon>Bacillati</taxon>
        <taxon>Actinomycetota</taxon>
        <taxon>Actinomycetes</taxon>
        <taxon>Kitasatosporales</taxon>
        <taxon>Streptomycetaceae</taxon>
        <taxon>Actinacidiphila</taxon>
    </lineage>
</organism>
<dbReference type="RefSeq" id="WP_103886167.1">
    <property type="nucleotide sequence ID" value="NZ_FNVU01000005.1"/>
</dbReference>
<feature type="region of interest" description="Disordered" evidence="1">
    <location>
        <begin position="1"/>
        <end position="23"/>
    </location>
</feature>
<keyword evidence="2" id="KW-0812">Transmembrane</keyword>
<reference evidence="3 4" key="1">
    <citation type="submission" date="2016-10" db="EMBL/GenBank/DDBJ databases">
        <authorList>
            <person name="de Groot N.N."/>
        </authorList>
    </citation>
    <scope>NUCLEOTIDE SEQUENCE [LARGE SCALE GENOMIC DNA]</scope>
    <source>
        <strain evidence="3 4">CGMCC 4.2023</strain>
    </source>
</reference>
<dbReference type="Proteomes" id="UP000236754">
    <property type="component" value="Unassembled WGS sequence"/>
</dbReference>
<evidence type="ECO:0000256" key="2">
    <source>
        <dbReference type="SAM" id="Phobius"/>
    </source>
</evidence>
<feature type="transmembrane region" description="Helical" evidence="2">
    <location>
        <begin position="35"/>
        <end position="53"/>
    </location>
</feature>
<name>A0A1H6AHP5_9ACTN</name>